<dbReference type="InterPro" id="IPR039062">
    <property type="entry name" value="SPAT1"/>
</dbReference>
<dbReference type="AlphaFoldDB" id="A0A2P4SX03"/>
<feature type="compositionally biased region" description="Basic and acidic residues" evidence="1">
    <location>
        <begin position="147"/>
        <end position="162"/>
    </location>
</feature>
<protein>
    <recommendedName>
        <fullName evidence="2">Spermatogenesis-associated protein 1 C-terminal domain-containing protein</fullName>
    </recommendedName>
</protein>
<gene>
    <name evidence="3" type="ORF">CIB84_007598</name>
</gene>
<evidence type="ECO:0000313" key="4">
    <source>
        <dbReference type="Proteomes" id="UP000237246"/>
    </source>
</evidence>
<feature type="region of interest" description="Disordered" evidence="1">
    <location>
        <begin position="139"/>
        <end position="162"/>
    </location>
</feature>
<feature type="domain" description="Spermatogenesis-associated protein 1 C-terminal" evidence="2">
    <location>
        <begin position="297"/>
        <end position="408"/>
    </location>
</feature>
<dbReference type="PANTHER" id="PTHR14421:SF3">
    <property type="entry name" value="SPERMATOGENESIS-ASSOCIATED PROTEIN 1"/>
    <property type="match status" value="1"/>
</dbReference>
<evidence type="ECO:0000313" key="3">
    <source>
        <dbReference type="EMBL" id="POI28652.1"/>
    </source>
</evidence>
<evidence type="ECO:0000259" key="2">
    <source>
        <dbReference type="Pfam" id="PF15743"/>
    </source>
</evidence>
<name>A0A2P4SX03_BAMTH</name>
<dbReference type="InterPro" id="IPR031478">
    <property type="entry name" value="SPATA1_C"/>
</dbReference>
<keyword evidence="4" id="KW-1185">Reference proteome</keyword>
<dbReference type="OrthoDB" id="9901850at2759"/>
<reference evidence="3 4" key="1">
    <citation type="submission" date="2018-01" db="EMBL/GenBank/DDBJ databases">
        <title>Comparison of the Chinese Bamboo Partridge and Red Junglefowl genome sequences highlights the importance of demography in genome evolution.</title>
        <authorList>
            <person name="Tiley G.P."/>
            <person name="Kimball R.T."/>
            <person name="Braun E.L."/>
            <person name="Burleigh J.G."/>
        </authorList>
    </citation>
    <scope>NUCLEOTIDE SEQUENCE [LARGE SCALE GENOMIC DNA]</scope>
    <source>
        <strain evidence="3">RTK389</strain>
        <tissue evidence="3">Blood</tissue>
    </source>
</reference>
<proteinExistence type="predicted"/>
<feature type="region of interest" description="Disordered" evidence="1">
    <location>
        <begin position="257"/>
        <end position="277"/>
    </location>
</feature>
<organism evidence="3 4">
    <name type="scientific">Bambusicola thoracicus</name>
    <name type="common">Chinese bamboo-partridge</name>
    <name type="synonym">Perdix thoracica</name>
    <dbReference type="NCBI Taxonomy" id="9083"/>
    <lineage>
        <taxon>Eukaryota</taxon>
        <taxon>Metazoa</taxon>
        <taxon>Chordata</taxon>
        <taxon>Craniata</taxon>
        <taxon>Vertebrata</taxon>
        <taxon>Euteleostomi</taxon>
        <taxon>Archelosauria</taxon>
        <taxon>Archosauria</taxon>
        <taxon>Dinosauria</taxon>
        <taxon>Saurischia</taxon>
        <taxon>Theropoda</taxon>
        <taxon>Coelurosauria</taxon>
        <taxon>Aves</taxon>
        <taxon>Neognathae</taxon>
        <taxon>Galloanserae</taxon>
        <taxon>Galliformes</taxon>
        <taxon>Phasianidae</taxon>
        <taxon>Perdicinae</taxon>
        <taxon>Bambusicola</taxon>
    </lineage>
</organism>
<dbReference type="EMBL" id="PPHD01018584">
    <property type="protein sequence ID" value="POI28652.1"/>
    <property type="molecule type" value="Genomic_DNA"/>
</dbReference>
<dbReference type="Pfam" id="PF15743">
    <property type="entry name" value="SPATA1_C"/>
    <property type="match status" value="1"/>
</dbReference>
<sequence>MLREKLGEYLGGVAVADKFLFLKCIGKKLAVVKAKQEAELELKSFAPPYQKTESKQFLESIQSSHQLENQKAYSPAEWSEKESLPVLHTSHEQDHNRITETQTQFRVKDQIGSKGSLFTASLLNPADRGTGESCIVQKNTQQSHLSQDPKELHAPKRNDKAKGTALTLHVNHSDEQDQNNQIHQNLMPYPKELNTGLITNMENNDHQKDAKLRGDRTQHSGVLKMLEDQTTEYIHKNQRLLQYRTSKSVTAVGENLDDQANENKQNDPTCPKGYASPPSLPLLGVSISPAQVPAVQAEIREEWKKKYFETKRATVSLEDVLSKLQQDLELGHQKLLLQLEARDGRKQPNNTTNSKNNRIIHITTVQHELDLLRRKLDDTKMKLVIEIKMRKQAMADLQALRAELTQKKIHSAIILQSGKSGI</sequence>
<dbReference type="Proteomes" id="UP000237246">
    <property type="component" value="Unassembled WGS sequence"/>
</dbReference>
<accession>A0A2P4SX03</accession>
<comment type="caution">
    <text evidence="3">The sequence shown here is derived from an EMBL/GenBank/DDBJ whole genome shotgun (WGS) entry which is preliminary data.</text>
</comment>
<evidence type="ECO:0000256" key="1">
    <source>
        <dbReference type="SAM" id="MobiDB-lite"/>
    </source>
</evidence>
<dbReference type="PANTHER" id="PTHR14421">
    <property type="entry name" value="SPERMATOGENESIS-ASSOCIATED PROTEIN 1"/>
    <property type="match status" value="1"/>
</dbReference>